<accession>A0AA87MPR4</accession>
<organism evidence="2 3">
    <name type="scientific">Leptospira mayottensis 200901122</name>
    <dbReference type="NCBI Taxonomy" id="1193010"/>
    <lineage>
        <taxon>Bacteria</taxon>
        <taxon>Pseudomonadati</taxon>
        <taxon>Spirochaetota</taxon>
        <taxon>Spirochaetia</taxon>
        <taxon>Leptospirales</taxon>
        <taxon>Leptospiraceae</taxon>
        <taxon>Leptospira</taxon>
    </lineage>
</organism>
<dbReference type="InterPro" id="IPR050570">
    <property type="entry name" value="Cell_wall_metabolism_enzyme"/>
</dbReference>
<dbReference type="Proteomes" id="UP000001343">
    <property type="component" value="Unassembled WGS sequence"/>
</dbReference>
<protein>
    <submittedName>
        <fullName evidence="2">Peptidase, M23 family</fullName>
    </submittedName>
</protein>
<dbReference type="InterPro" id="IPR011055">
    <property type="entry name" value="Dup_hybrid_motif"/>
</dbReference>
<dbReference type="InterPro" id="IPR016047">
    <property type="entry name" value="M23ase_b-sheet_dom"/>
</dbReference>
<dbReference type="Pfam" id="PF01551">
    <property type="entry name" value="Peptidase_M23"/>
    <property type="match status" value="1"/>
</dbReference>
<dbReference type="AlphaFoldDB" id="A0AA87MPR4"/>
<feature type="domain" description="M23ase beta-sheet core" evidence="1">
    <location>
        <begin position="177"/>
        <end position="289"/>
    </location>
</feature>
<reference evidence="2 3" key="1">
    <citation type="journal article" date="2014" name="Int. J. Syst. Evol. Microbiol.">
        <title>Leptospira mayottensis sp. nov., a pathogenic species of the genus Leptospira isolated from humans.</title>
        <authorList>
            <person name="Bourhy P."/>
            <person name="Collet L."/>
            <person name="Brisse S."/>
            <person name="Picardeau M."/>
        </authorList>
    </citation>
    <scope>NUCLEOTIDE SEQUENCE [LARGE SCALE GENOMIC DNA]</scope>
    <source>
        <strain evidence="2 3">200901122</strain>
    </source>
</reference>
<dbReference type="PANTHER" id="PTHR21666">
    <property type="entry name" value="PEPTIDASE-RELATED"/>
    <property type="match status" value="1"/>
</dbReference>
<proteinExistence type="predicted"/>
<dbReference type="CDD" id="cd12797">
    <property type="entry name" value="M23_peptidase"/>
    <property type="match status" value="1"/>
</dbReference>
<sequence>MGSAGAYGSPGLHDTVQTITVSGGTVEGNGGRKLSAADVADFKADFRNESRAQTDASIAALKSAGYDTSGIEKFVTDFRNGKAANTANQTATVHPTTQQSTGFFTNALNSVVDGAKGLWNRATGGSKQSNSNGNGNGHEIVRIGENGLAEYANGARTSIAFNEKTDGPFSQPRTGEVHGAVDLMTPIGTKVSALEDGVVTISRNKPDDYLRYPLKAGETTTLGGASISIRHTNANGETVYSYYAHNSKVLVENNQKVYKGQVIALSGQSGNTPGGPHIHQEVSKYVDGKRVKMDPLEFSWEKFNANKNEN</sequence>
<evidence type="ECO:0000313" key="2">
    <source>
        <dbReference type="EMBL" id="EKS01420.1"/>
    </source>
</evidence>
<dbReference type="GO" id="GO:0004222">
    <property type="term" value="F:metalloendopeptidase activity"/>
    <property type="evidence" value="ECO:0007669"/>
    <property type="project" value="TreeGrafter"/>
</dbReference>
<evidence type="ECO:0000259" key="1">
    <source>
        <dbReference type="Pfam" id="PF01551"/>
    </source>
</evidence>
<dbReference type="Gene3D" id="2.70.70.10">
    <property type="entry name" value="Glucose Permease (Domain IIA)"/>
    <property type="match status" value="1"/>
</dbReference>
<evidence type="ECO:0000313" key="3">
    <source>
        <dbReference type="Proteomes" id="UP000001343"/>
    </source>
</evidence>
<name>A0AA87MPR4_9LEPT</name>
<dbReference type="SUPFAM" id="SSF51261">
    <property type="entry name" value="Duplicated hybrid motif"/>
    <property type="match status" value="1"/>
</dbReference>
<dbReference type="RefSeq" id="WP_002761374.1">
    <property type="nucleotide sequence ID" value="NZ_AKWM02000018.1"/>
</dbReference>
<comment type="caution">
    <text evidence="2">The sequence shown here is derived from an EMBL/GenBank/DDBJ whole genome shotgun (WGS) entry which is preliminary data.</text>
</comment>
<gene>
    <name evidence="2" type="ORF">LEP1GSC125_2942</name>
</gene>
<dbReference type="PANTHER" id="PTHR21666:SF285">
    <property type="entry name" value="M23 FAMILY METALLOPEPTIDASE"/>
    <property type="match status" value="1"/>
</dbReference>
<dbReference type="EMBL" id="AKWM02000018">
    <property type="protein sequence ID" value="EKS01420.1"/>
    <property type="molecule type" value="Genomic_DNA"/>
</dbReference>